<dbReference type="Proteomes" id="UP001342314">
    <property type="component" value="Unassembled WGS sequence"/>
</dbReference>
<dbReference type="CDD" id="cd03327">
    <property type="entry name" value="MR_like_2"/>
    <property type="match status" value="1"/>
</dbReference>
<dbReference type="EMBL" id="BQKY01000006">
    <property type="protein sequence ID" value="GJN90062.1"/>
    <property type="molecule type" value="Genomic_DNA"/>
</dbReference>
<sequence>MPTSSFTNTKSFPTIAKIETFIPGTGGDGGDYHRQKNGHWILDGGKAHCEKPGVKCGISNPMSGWEQYREDRTSWGIGVLGSLVCIITASDGTQGVSTGFGGPPACWLIEQHFARFVVGSDPRDTNRMWDQMFKASTFYGRKGLPVAAISVVDLAIWDLLGKIRGEPVYKMIGGRAKDAKIPFYLTGPEPTQARKLGFWGSKVALPYSPRDGFNFVRRNLDFLKAHREALGDNFPLMVDCYMSLDVHSAIQLAQGAIDEKIDITWWEEVLHPDDFDGHKLLKQRLPQVKWTTGEHEYSRYGFRQLIEGRSVDILQPDVMWMGGLTELLRISAQAAAYDIPVVPHGSGPYSYHFILSQPHSPFCEYIANSPDGMSIAPVFGNLFLNEPVPHGGSIDVSDAPGFGLELNPACELIPSSQFLAPNPDKGLSLTDDDVREKKLREIEAIKTNGIAANGANGHA</sequence>
<gene>
    <name evidence="5" type="ORF">Rhopal_003060-T1</name>
</gene>
<dbReference type="InterPro" id="IPR029065">
    <property type="entry name" value="Enolase_C-like"/>
</dbReference>
<evidence type="ECO:0000256" key="1">
    <source>
        <dbReference type="ARBA" id="ARBA00001946"/>
    </source>
</evidence>
<keyword evidence="6" id="KW-1185">Reference proteome</keyword>
<dbReference type="InterPro" id="IPR046945">
    <property type="entry name" value="RHMD-like"/>
</dbReference>
<protein>
    <recommendedName>
        <fullName evidence="4">Mandelate racemase/muconate lactonizing enzyme C-terminal domain-containing protein</fullName>
    </recommendedName>
</protein>
<dbReference type="Pfam" id="PF13378">
    <property type="entry name" value="MR_MLE_C"/>
    <property type="match status" value="1"/>
</dbReference>
<dbReference type="Gene3D" id="3.30.390.10">
    <property type="entry name" value="Enolase-like, N-terminal domain"/>
    <property type="match status" value="1"/>
</dbReference>
<evidence type="ECO:0000256" key="2">
    <source>
        <dbReference type="ARBA" id="ARBA00022723"/>
    </source>
</evidence>
<dbReference type="SUPFAM" id="SSF51604">
    <property type="entry name" value="Enolase C-terminal domain-like"/>
    <property type="match status" value="1"/>
</dbReference>
<dbReference type="PANTHER" id="PTHR13794:SF58">
    <property type="entry name" value="MITOCHONDRIAL ENOLASE SUPERFAMILY MEMBER 1"/>
    <property type="match status" value="1"/>
</dbReference>
<dbReference type="InterPro" id="IPR013341">
    <property type="entry name" value="Mandelate_racemase_N_dom"/>
</dbReference>
<dbReference type="InterPro" id="IPR023444">
    <property type="entry name" value="L-Rhamnon_dehydrat"/>
</dbReference>
<reference evidence="5 6" key="1">
    <citation type="submission" date="2021-12" db="EMBL/GenBank/DDBJ databases">
        <title>High titer production of polyol ester of fatty acids by Rhodotorula paludigena BS15 towards product separation-free biomass refinery.</title>
        <authorList>
            <person name="Mano J."/>
            <person name="Ono H."/>
            <person name="Tanaka T."/>
            <person name="Naito K."/>
            <person name="Sushida H."/>
            <person name="Ike M."/>
            <person name="Tokuyasu K."/>
            <person name="Kitaoka M."/>
        </authorList>
    </citation>
    <scope>NUCLEOTIDE SEQUENCE [LARGE SCALE GENOMIC DNA]</scope>
    <source>
        <strain evidence="5 6">BS15</strain>
    </source>
</reference>
<evidence type="ECO:0000259" key="4">
    <source>
        <dbReference type="SMART" id="SM00922"/>
    </source>
</evidence>
<name>A0AAV5GKR6_9BASI</name>
<dbReference type="SFLD" id="SFLDG00179">
    <property type="entry name" value="mandelate_racemase"/>
    <property type="match status" value="1"/>
</dbReference>
<dbReference type="AlphaFoldDB" id="A0AAV5GKR6"/>
<comment type="caution">
    <text evidence="5">The sequence shown here is derived from an EMBL/GenBank/DDBJ whole genome shotgun (WGS) entry which is preliminary data.</text>
</comment>
<evidence type="ECO:0000313" key="6">
    <source>
        <dbReference type="Proteomes" id="UP001342314"/>
    </source>
</evidence>
<dbReference type="PANTHER" id="PTHR13794">
    <property type="entry name" value="ENOLASE SUPERFAMILY, MANDELATE RACEMASE"/>
    <property type="match status" value="1"/>
</dbReference>
<dbReference type="InterPro" id="IPR029017">
    <property type="entry name" value="Enolase-like_N"/>
</dbReference>
<keyword evidence="2" id="KW-0479">Metal-binding</keyword>
<feature type="domain" description="Mandelate racemase/muconate lactonizing enzyme C-terminal" evidence="4">
    <location>
        <begin position="188"/>
        <end position="288"/>
    </location>
</feature>
<dbReference type="InterPro" id="IPR013342">
    <property type="entry name" value="Mandelate_racemase_C"/>
</dbReference>
<dbReference type="SFLD" id="SFLDS00001">
    <property type="entry name" value="Enolase"/>
    <property type="match status" value="1"/>
</dbReference>
<dbReference type="GO" id="GO:0050032">
    <property type="term" value="F:L-rhamnonate dehydratase activity"/>
    <property type="evidence" value="ECO:0007669"/>
    <property type="project" value="InterPro"/>
</dbReference>
<dbReference type="Gene3D" id="3.20.20.120">
    <property type="entry name" value="Enolase-like C-terminal domain"/>
    <property type="match status" value="1"/>
</dbReference>
<dbReference type="GO" id="GO:0000287">
    <property type="term" value="F:magnesium ion binding"/>
    <property type="evidence" value="ECO:0007669"/>
    <property type="project" value="TreeGrafter"/>
</dbReference>
<keyword evidence="3" id="KW-0460">Magnesium</keyword>
<dbReference type="SMART" id="SM00922">
    <property type="entry name" value="MR_MLE"/>
    <property type="match status" value="1"/>
</dbReference>
<dbReference type="NCBIfam" id="NF011968">
    <property type="entry name" value="PRK15440.1"/>
    <property type="match status" value="1"/>
</dbReference>
<dbReference type="FunFam" id="3.20.20.120:FF:000005">
    <property type="entry name" value="Putative L-rhamnonate dehydratase"/>
    <property type="match status" value="1"/>
</dbReference>
<comment type="cofactor">
    <cofactor evidence="1">
        <name>Mg(2+)</name>
        <dbReference type="ChEBI" id="CHEBI:18420"/>
    </cofactor>
</comment>
<proteinExistence type="predicted"/>
<evidence type="ECO:0000313" key="5">
    <source>
        <dbReference type="EMBL" id="GJN90062.1"/>
    </source>
</evidence>
<accession>A0AAV5GKR6</accession>
<organism evidence="5 6">
    <name type="scientific">Rhodotorula paludigena</name>
    <dbReference type="NCBI Taxonomy" id="86838"/>
    <lineage>
        <taxon>Eukaryota</taxon>
        <taxon>Fungi</taxon>
        <taxon>Dikarya</taxon>
        <taxon>Basidiomycota</taxon>
        <taxon>Pucciniomycotina</taxon>
        <taxon>Microbotryomycetes</taxon>
        <taxon>Sporidiobolales</taxon>
        <taxon>Sporidiobolaceae</taxon>
        <taxon>Rhodotorula</taxon>
    </lineage>
</organism>
<dbReference type="GO" id="GO:0016052">
    <property type="term" value="P:carbohydrate catabolic process"/>
    <property type="evidence" value="ECO:0007669"/>
    <property type="project" value="TreeGrafter"/>
</dbReference>
<evidence type="ECO:0000256" key="3">
    <source>
        <dbReference type="ARBA" id="ARBA00022842"/>
    </source>
</evidence>
<dbReference type="InterPro" id="IPR036849">
    <property type="entry name" value="Enolase-like_C_sf"/>
</dbReference>
<dbReference type="Pfam" id="PF02746">
    <property type="entry name" value="MR_MLE_N"/>
    <property type="match status" value="1"/>
</dbReference>
<dbReference type="SUPFAM" id="SSF54826">
    <property type="entry name" value="Enolase N-terminal domain-like"/>
    <property type="match status" value="1"/>
</dbReference>